<dbReference type="EMBL" id="JTDL01000079">
    <property type="protein sequence ID" value="KHL04408.1"/>
    <property type="molecule type" value="Genomic_DNA"/>
</dbReference>
<protein>
    <submittedName>
        <fullName evidence="2">Uncharacterized protein</fullName>
    </submittedName>
</protein>
<feature type="transmembrane region" description="Helical" evidence="1">
    <location>
        <begin position="36"/>
        <end position="54"/>
    </location>
</feature>
<accession>A0A0B2ARA9</accession>
<dbReference type="Proteomes" id="UP000030982">
    <property type="component" value="Unassembled WGS sequence"/>
</dbReference>
<comment type="caution">
    <text evidence="2">The sequence shown here is derived from an EMBL/GenBank/DDBJ whole genome shotgun (WGS) entry which is preliminary data.</text>
</comment>
<gene>
    <name evidence="2" type="ORF">LK10_05820</name>
</gene>
<dbReference type="AlphaFoldDB" id="A0A0B2ARA9"/>
<evidence type="ECO:0000313" key="2">
    <source>
        <dbReference type="EMBL" id="KHL04408.1"/>
    </source>
</evidence>
<keyword evidence="1" id="KW-0472">Membrane</keyword>
<dbReference type="STRING" id="1338436.LK10_05820"/>
<proteinExistence type="predicted"/>
<feature type="transmembrane region" description="Helical" evidence="1">
    <location>
        <begin position="120"/>
        <end position="145"/>
    </location>
</feature>
<evidence type="ECO:0000256" key="1">
    <source>
        <dbReference type="SAM" id="Phobius"/>
    </source>
</evidence>
<sequence>MRALFRLSRAVVVSSSTVLLAAGGHLAGGGSLPDPLVVVGILALVTLPVMALAGRKISPPMMFAILGVGQFGLHNAFEVLSASASSASTLSVASGHVHLMGAISKPAHAAPMAMDTGHMLLAHAIATVLTALLLAHGESAVWALLAWLRPLIRLLVAASPSPEPHVPAFIEDALPRAWRSLRLPARRGPPRAFAVA</sequence>
<name>A0A0B2ARA9_9MICC</name>
<organism evidence="2 3">
    <name type="scientific">Sinomonas humi</name>
    <dbReference type="NCBI Taxonomy" id="1338436"/>
    <lineage>
        <taxon>Bacteria</taxon>
        <taxon>Bacillati</taxon>
        <taxon>Actinomycetota</taxon>
        <taxon>Actinomycetes</taxon>
        <taxon>Micrococcales</taxon>
        <taxon>Micrococcaceae</taxon>
        <taxon>Sinomonas</taxon>
    </lineage>
</organism>
<dbReference type="RefSeq" id="WP_043120881.1">
    <property type="nucleotide sequence ID" value="NZ_JTDL01000079.1"/>
</dbReference>
<keyword evidence="1" id="KW-1133">Transmembrane helix</keyword>
<dbReference type="OrthoDB" id="4939448at2"/>
<reference evidence="2 3" key="1">
    <citation type="submission" date="2014-09" db="EMBL/GenBank/DDBJ databases">
        <title>Genome sequence of Sinomonas sp. MUSC 117.</title>
        <authorList>
            <person name="Lee L.-H."/>
        </authorList>
    </citation>
    <scope>NUCLEOTIDE SEQUENCE [LARGE SCALE GENOMIC DNA]</scope>
    <source>
        <strain evidence="2 3">MUSC 117</strain>
    </source>
</reference>
<keyword evidence="3" id="KW-1185">Reference proteome</keyword>
<evidence type="ECO:0000313" key="3">
    <source>
        <dbReference type="Proteomes" id="UP000030982"/>
    </source>
</evidence>
<keyword evidence="1" id="KW-0812">Transmembrane</keyword>